<accession>A0AC35TGM6</accession>
<evidence type="ECO:0000313" key="2">
    <source>
        <dbReference type="WBParaSite" id="RSKR_0000037300.1"/>
    </source>
</evidence>
<evidence type="ECO:0000313" key="1">
    <source>
        <dbReference type="Proteomes" id="UP000095286"/>
    </source>
</evidence>
<dbReference type="Proteomes" id="UP000095286">
    <property type="component" value="Unplaced"/>
</dbReference>
<name>A0AC35TGM6_9BILA</name>
<sequence length="495" mass="56152">MVQDSSVLGPIKIIPARAYKRQQQQQQYYKHAYNEQKPTNSDQIPQPIPPKQQPSKPAKKKLRNDRRDIPINIAYYMNNLYDQGYRQPHGQPQNMYQNNDIESGPYGNGAYLENHYGTTYFNQGYTSDYGGAYGADSGLGTSGNYRPFQQPSPPGQHQQPYLYPYKRSRTAPARTLPRTPPTLINPTTYHHSASQYPTTQRTHARGYSADPPQNYRYIPNYGPQQLQPTKSKHHDQAKMHQRSLNQPQPSRHSSQKFVKDQQPQDFGDNRSGYYYNNTNPNLGISPISPSIGNPNTLRRQQQHYYSPSPYANIPPSNYPHNYSGRVGSVYNMNYKPKPDPLLINKLYPLWIRFILKAAELILAAVILALVLGPLNGRSFHDFVILTKTEWQGAVVGIASVFGILALILLITSFLGPKSRVWRQFDVLVTGAGCFCYVVAAFLEAYFAACYPPHGRQINLVCHRAEWIIACIIAFINLMVYVADLILALRTGVNIL</sequence>
<proteinExistence type="predicted"/>
<dbReference type="WBParaSite" id="RSKR_0000037300.1">
    <property type="protein sequence ID" value="RSKR_0000037300.1"/>
    <property type="gene ID" value="RSKR_0000037300"/>
</dbReference>
<reference evidence="2" key="1">
    <citation type="submission" date="2016-11" db="UniProtKB">
        <authorList>
            <consortium name="WormBaseParasite"/>
        </authorList>
    </citation>
    <scope>IDENTIFICATION</scope>
    <source>
        <strain evidence="2">KR3021</strain>
    </source>
</reference>
<organism evidence="1 2">
    <name type="scientific">Rhabditophanes sp. KR3021</name>
    <dbReference type="NCBI Taxonomy" id="114890"/>
    <lineage>
        <taxon>Eukaryota</taxon>
        <taxon>Metazoa</taxon>
        <taxon>Ecdysozoa</taxon>
        <taxon>Nematoda</taxon>
        <taxon>Chromadorea</taxon>
        <taxon>Rhabditida</taxon>
        <taxon>Tylenchina</taxon>
        <taxon>Panagrolaimomorpha</taxon>
        <taxon>Strongyloidoidea</taxon>
        <taxon>Alloionematidae</taxon>
        <taxon>Rhabditophanes</taxon>
    </lineage>
</organism>
<protein>
    <submittedName>
        <fullName evidence="2">MARVEL domain-containing protein</fullName>
    </submittedName>
</protein>